<feature type="transmembrane region" description="Helical" evidence="1">
    <location>
        <begin position="137"/>
        <end position="158"/>
    </location>
</feature>
<dbReference type="EMBL" id="CP046401">
    <property type="protein sequence ID" value="QGY42669.1"/>
    <property type="molecule type" value="Genomic_DNA"/>
</dbReference>
<dbReference type="AlphaFoldDB" id="A0A6I6JNH9"/>
<accession>A0A6I6JNH9</accession>
<organism evidence="2 3">
    <name type="scientific">Maribellus comscasis</name>
    <dbReference type="NCBI Taxonomy" id="2681766"/>
    <lineage>
        <taxon>Bacteria</taxon>
        <taxon>Pseudomonadati</taxon>
        <taxon>Bacteroidota</taxon>
        <taxon>Bacteroidia</taxon>
        <taxon>Marinilabiliales</taxon>
        <taxon>Prolixibacteraceae</taxon>
        <taxon>Maribellus</taxon>
    </lineage>
</organism>
<name>A0A6I6JNH9_9BACT</name>
<keyword evidence="1" id="KW-1133">Transmembrane helix</keyword>
<feature type="transmembrane region" description="Helical" evidence="1">
    <location>
        <begin position="71"/>
        <end position="91"/>
    </location>
</feature>
<gene>
    <name evidence="2" type="ORF">GM418_03070</name>
</gene>
<evidence type="ECO:0000256" key="1">
    <source>
        <dbReference type="SAM" id="Phobius"/>
    </source>
</evidence>
<keyword evidence="1" id="KW-0472">Membrane</keyword>
<evidence type="ECO:0000313" key="3">
    <source>
        <dbReference type="Proteomes" id="UP000428260"/>
    </source>
</evidence>
<dbReference type="Proteomes" id="UP000428260">
    <property type="component" value="Chromosome"/>
</dbReference>
<evidence type="ECO:0000313" key="2">
    <source>
        <dbReference type="EMBL" id="QGY42669.1"/>
    </source>
</evidence>
<proteinExistence type="predicted"/>
<dbReference type="KEGG" id="mcos:GM418_03070"/>
<feature type="transmembrane region" description="Helical" evidence="1">
    <location>
        <begin position="43"/>
        <end position="65"/>
    </location>
</feature>
<keyword evidence="1" id="KW-0812">Transmembrane</keyword>
<feature type="transmembrane region" description="Helical" evidence="1">
    <location>
        <begin position="98"/>
        <end position="117"/>
    </location>
</feature>
<reference evidence="2 3" key="1">
    <citation type="submission" date="2019-11" db="EMBL/GenBank/DDBJ databases">
        <authorList>
            <person name="Zheng R.K."/>
            <person name="Sun C.M."/>
        </authorList>
    </citation>
    <scope>NUCLEOTIDE SEQUENCE [LARGE SCALE GENOMIC DNA]</scope>
    <source>
        <strain evidence="2 3">WC007</strain>
    </source>
</reference>
<sequence length="191" mass="21160">MNSFQLYLTLGFQHIINIHGYDHIVFVLTLCAAYSFSEIKKVLILVTAFTIGHSVTLALSTLNYVLIPAPVIEFLIPVTIFITAVSNLFPAKEGRQKLIYIIALIFGLVHGLGFSNYLKELLGAETSIVQPLFAFNVGLEIGQVVILSVYFLILGLALKLFQVKHHIWRIFISGAAAGIALTLIIQNKFWG</sequence>
<feature type="transmembrane region" description="Helical" evidence="1">
    <location>
        <begin position="20"/>
        <end position="36"/>
    </location>
</feature>
<feature type="transmembrane region" description="Helical" evidence="1">
    <location>
        <begin position="170"/>
        <end position="190"/>
    </location>
</feature>
<keyword evidence="3" id="KW-1185">Reference proteome</keyword>
<dbReference type="RefSeq" id="WP_158863037.1">
    <property type="nucleotide sequence ID" value="NZ_CP046401.1"/>
</dbReference>
<protein>
    <submittedName>
        <fullName evidence="2">HupE/UreJ family protein</fullName>
    </submittedName>
</protein>
<dbReference type="Pfam" id="PF13795">
    <property type="entry name" value="HupE_UreJ_2"/>
    <property type="match status" value="1"/>
</dbReference>
<dbReference type="InterPro" id="IPR032809">
    <property type="entry name" value="Put_HupE_UreJ"/>
</dbReference>